<dbReference type="Gene3D" id="2.60.40.760">
    <property type="entry name" value="Expansin, cellulose-binding-like domain"/>
    <property type="match status" value="1"/>
</dbReference>
<protein>
    <submittedName>
        <fullName evidence="4">Expansin-like protein 5-like</fullName>
    </submittedName>
</protein>
<dbReference type="InterPro" id="IPR036749">
    <property type="entry name" value="Expansin_CBD_sf"/>
</dbReference>
<dbReference type="GeneID" id="102808011"/>
<dbReference type="Gene3D" id="2.40.40.10">
    <property type="entry name" value="RlpA-like domain"/>
    <property type="match status" value="1"/>
</dbReference>
<keyword evidence="3" id="KW-1185">Reference proteome</keyword>
<dbReference type="RefSeq" id="XP_006816406.1">
    <property type="nucleotide sequence ID" value="XM_006816343.1"/>
</dbReference>
<feature type="chain" id="PRO_5046963261" evidence="2">
    <location>
        <begin position="23"/>
        <end position="296"/>
    </location>
</feature>
<name>A0ABM0M8R5_SACKO</name>
<reference evidence="4" key="1">
    <citation type="submission" date="2025-08" db="UniProtKB">
        <authorList>
            <consortium name="RefSeq"/>
        </authorList>
    </citation>
    <scope>IDENTIFICATION</scope>
    <source>
        <tissue evidence="4">Testes</tissue>
    </source>
</reference>
<dbReference type="InterPro" id="IPR051477">
    <property type="entry name" value="Expansin_CellWall"/>
</dbReference>
<dbReference type="PANTHER" id="PTHR31836:SF21">
    <property type="entry name" value="EXPANSIN-LIKE PROTEIN 7"/>
    <property type="match status" value="1"/>
</dbReference>
<accession>A0ABM0M8R5</accession>
<keyword evidence="1 2" id="KW-0732">Signal</keyword>
<evidence type="ECO:0000256" key="1">
    <source>
        <dbReference type="ARBA" id="ARBA00022729"/>
    </source>
</evidence>
<dbReference type="PANTHER" id="PTHR31836">
    <property type="match status" value="1"/>
</dbReference>
<dbReference type="InterPro" id="IPR036908">
    <property type="entry name" value="RlpA-like_sf"/>
</dbReference>
<evidence type="ECO:0000313" key="4">
    <source>
        <dbReference type="RefSeq" id="XP_006816406.1"/>
    </source>
</evidence>
<evidence type="ECO:0000313" key="3">
    <source>
        <dbReference type="Proteomes" id="UP000694865"/>
    </source>
</evidence>
<organism evidence="3 4">
    <name type="scientific">Saccoglossus kowalevskii</name>
    <name type="common">Acorn worm</name>
    <dbReference type="NCBI Taxonomy" id="10224"/>
    <lineage>
        <taxon>Eukaryota</taxon>
        <taxon>Metazoa</taxon>
        <taxon>Hemichordata</taxon>
        <taxon>Enteropneusta</taxon>
        <taxon>Harrimaniidae</taxon>
        <taxon>Saccoglossus</taxon>
    </lineage>
</organism>
<dbReference type="SUPFAM" id="SSF50685">
    <property type="entry name" value="Barwin-like endoglucanases"/>
    <property type="match status" value="1"/>
</dbReference>
<sequence length="296" mass="33156">MFERSCQLLYFFTFAFLRTSIAEYELNCDTTLHGPFSGEITHYDYADDAAAGAGACMIDTEGDIMVGAMNVPDLDELLMCGQCVEITNDIGVKIVIIIVDSCPECHLKHEHNIDLSQPAFELLYPLQRGRVMITWRVVECNVAGNIRYNFKFPTSPGSYWWGLKILDHIHGIRNVSLYPGAEGDDRGWVEYEITVNQNFKKTTGTPRIDFPFHVRITSVYGVTIEDYIEEVATRQSNTIAGAVQFVSVCDSGVHLNVNSTNGTDLGWNSEAAATMYRPIFKLQVIALVISFQHIFG</sequence>
<evidence type="ECO:0000256" key="2">
    <source>
        <dbReference type="SAM" id="SignalP"/>
    </source>
</evidence>
<feature type="signal peptide" evidence="2">
    <location>
        <begin position="1"/>
        <end position="22"/>
    </location>
</feature>
<gene>
    <name evidence="4" type="primary">LOC102808011</name>
</gene>
<dbReference type="InterPro" id="IPR049818">
    <property type="entry name" value="Expansin_EXLX1-like"/>
</dbReference>
<dbReference type="Proteomes" id="UP000694865">
    <property type="component" value="Unplaced"/>
</dbReference>
<dbReference type="NCBIfam" id="NF041144">
    <property type="entry name" value="expansin_EXLX1"/>
    <property type="match status" value="1"/>
</dbReference>
<proteinExistence type="predicted"/>